<sequence length="196" mass="22770">MVFYTLYKEIILEALQKEQHIVYRATKTVAYLPTRPALSYKIKQYLPLLYITRGLIFRAPVPSYKYRFQISYCLHCLYRRPLVVNILPPIISPSILAINRGRELEQAQFLHNSYYDSRVFESTLKVVFDRKESLFRPFVTSSGPLFSRAKFGVIATSISRNTYAFIIGNFNTVQGTGDTYGYKVLRPDKVKDKPMT</sequence>
<gene>
    <name evidence="1" type="ORF">N7449_009225</name>
</gene>
<accession>A0A9W9JAD7</accession>
<comment type="caution">
    <text evidence="1">The sequence shown here is derived from an EMBL/GenBank/DDBJ whole genome shotgun (WGS) entry which is preliminary data.</text>
</comment>
<evidence type="ECO:0000313" key="1">
    <source>
        <dbReference type="EMBL" id="KAJ5193083.1"/>
    </source>
</evidence>
<reference evidence="1" key="2">
    <citation type="journal article" date="2023" name="IMA Fungus">
        <title>Comparative genomic study of the Penicillium genus elucidates a diverse pangenome and 15 lateral gene transfer events.</title>
        <authorList>
            <person name="Petersen C."/>
            <person name="Sorensen T."/>
            <person name="Nielsen M.R."/>
            <person name="Sondergaard T.E."/>
            <person name="Sorensen J.L."/>
            <person name="Fitzpatrick D.A."/>
            <person name="Frisvad J.C."/>
            <person name="Nielsen K.L."/>
        </authorList>
    </citation>
    <scope>NUCLEOTIDE SEQUENCE</scope>
    <source>
        <strain evidence="1">IBT 20477</strain>
    </source>
</reference>
<keyword evidence="2" id="KW-1185">Reference proteome</keyword>
<dbReference type="AlphaFoldDB" id="A0A9W9JAD7"/>
<name>A0A9W9JAD7_9EURO</name>
<dbReference type="EMBL" id="JAPQKQ010000006">
    <property type="protein sequence ID" value="KAJ5193083.1"/>
    <property type="molecule type" value="Genomic_DNA"/>
</dbReference>
<organism evidence="1 2">
    <name type="scientific">Penicillium cf. viridicatum</name>
    <dbReference type="NCBI Taxonomy" id="2972119"/>
    <lineage>
        <taxon>Eukaryota</taxon>
        <taxon>Fungi</taxon>
        <taxon>Dikarya</taxon>
        <taxon>Ascomycota</taxon>
        <taxon>Pezizomycotina</taxon>
        <taxon>Eurotiomycetes</taxon>
        <taxon>Eurotiomycetidae</taxon>
        <taxon>Eurotiales</taxon>
        <taxon>Aspergillaceae</taxon>
        <taxon>Penicillium</taxon>
    </lineage>
</organism>
<evidence type="ECO:0000313" key="2">
    <source>
        <dbReference type="Proteomes" id="UP001150942"/>
    </source>
</evidence>
<proteinExistence type="predicted"/>
<protein>
    <submittedName>
        <fullName evidence="1">Patatin-like phospholipase</fullName>
    </submittedName>
</protein>
<dbReference type="OrthoDB" id="194358at2759"/>
<reference evidence="1" key="1">
    <citation type="submission" date="2022-11" db="EMBL/GenBank/DDBJ databases">
        <authorList>
            <person name="Petersen C."/>
        </authorList>
    </citation>
    <scope>NUCLEOTIDE SEQUENCE</scope>
    <source>
        <strain evidence="1">IBT 20477</strain>
    </source>
</reference>
<dbReference type="Proteomes" id="UP001150942">
    <property type="component" value="Unassembled WGS sequence"/>
</dbReference>